<feature type="transmembrane region" description="Helical" evidence="1">
    <location>
        <begin position="85"/>
        <end position="104"/>
    </location>
</feature>
<sequence>MLQDTSKRTAIQWAEGLLTLFIGLVIAHLGVTLFLIAELGSDTFTIFIQGLAKTCGISIGTCHVIILILLMVLMLIFTKGYVKPGTVICAFCGGWIIDFFLFLFGEDVLASSSMGVRFVVMFLGCVVLSFGMSIVIQSNSGTGPNDLVAIILTDTINKRHKVQFKWVRITCDLIFTVTGLFMGGIFGIGTLTAALVTGPLVQRFLPVSKRIIQRCFPSL</sequence>
<evidence type="ECO:0000313" key="2">
    <source>
        <dbReference type="EMBL" id="MCU6748240.1"/>
    </source>
</evidence>
<dbReference type="Pfam" id="PF19700">
    <property type="entry name" value="DUF6198"/>
    <property type="match status" value="1"/>
</dbReference>
<keyword evidence="3" id="KW-1185">Reference proteome</keyword>
<dbReference type="RefSeq" id="WP_059066190.1">
    <property type="nucleotide sequence ID" value="NZ_JAOQJX010000018.1"/>
</dbReference>
<keyword evidence="1" id="KW-0812">Transmembrane</keyword>
<dbReference type="InterPro" id="IPR038750">
    <property type="entry name" value="YczE/YyaS-like"/>
</dbReference>
<keyword evidence="1" id="KW-0472">Membrane</keyword>
<gene>
    <name evidence="2" type="ORF">OCV51_11340</name>
</gene>
<name>A0ABT2TD76_9FIRM</name>
<evidence type="ECO:0000313" key="3">
    <source>
        <dbReference type="Proteomes" id="UP001652394"/>
    </source>
</evidence>
<dbReference type="EMBL" id="JAOQJX010000018">
    <property type="protein sequence ID" value="MCU6748240.1"/>
    <property type="molecule type" value="Genomic_DNA"/>
</dbReference>
<feature type="transmembrane region" description="Helical" evidence="1">
    <location>
        <begin position="173"/>
        <end position="196"/>
    </location>
</feature>
<organism evidence="2 3">
    <name type="scientific">Faecalicatena acetigenes</name>
    <dbReference type="NCBI Taxonomy" id="2981790"/>
    <lineage>
        <taxon>Bacteria</taxon>
        <taxon>Bacillati</taxon>
        <taxon>Bacillota</taxon>
        <taxon>Clostridia</taxon>
        <taxon>Lachnospirales</taxon>
        <taxon>Lachnospiraceae</taxon>
        <taxon>Faecalicatena</taxon>
    </lineage>
</organism>
<comment type="caution">
    <text evidence="2">The sequence shown here is derived from an EMBL/GenBank/DDBJ whole genome shotgun (WGS) entry which is preliminary data.</text>
</comment>
<reference evidence="2 3" key="1">
    <citation type="journal article" date="2021" name="ISME Commun">
        <title>Automated analysis of genomic sequences facilitates high-throughput and comprehensive description of bacteria.</title>
        <authorList>
            <person name="Hitch T.C.A."/>
        </authorList>
    </citation>
    <scope>NUCLEOTIDE SEQUENCE [LARGE SCALE GENOMIC DNA]</scope>
    <source>
        <strain evidence="2 3">H2_18</strain>
    </source>
</reference>
<evidence type="ECO:0008006" key="4">
    <source>
        <dbReference type="Google" id="ProtNLM"/>
    </source>
</evidence>
<dbReference type="PANTHER" id="PTHR40078">
    <property type="entry name" value="INTEGRAL MEMBRANE PROTEIN-RELATED"/>
    <property type="match status" value="1"/>
</dbReference>
<accession>A0ABT2TD76</accession>
<feature type="transmembrane region" description="Helical" evidence="1">
    <location>
        <begin position="116"/>
        <end position="136"/>
    </location>
</feature>
<keyword evidence="1" id="KW-1133">Transmembrane helix</keyword>
<dbReference type="Proteomes" id="UP001652394">
    <property type="component" value="Unassembled WGS sequence"/>
</dbReference>
<dbReference type="PANTHER" id="PTHR40078:SF1">
    <property type="entry name" value="INTEGRAL MEMBRANE PROTEIN"/>
    <property type="match status" value="1"/>
</dbReference>
<protein>
    <recommendedName>
        <fullName evidence="4">YitT family protein</fullName>
    </recommendedName>
</protein>
<feature type="transmembrane region" description="Helical" evidence="1">
    <location>
        <begin position="57"/>
        <end position="78"/>
    </location>
</feature>
<proteinExistence type="predicted"/>
<evidence type="ECO:0000256" key="1">
    <source>
        <dbReference type="SAM" id="Phobius"/>
    </source>
</evidence>
<feature type="transmembrane region" description="Helical" evidence="1">
    <location>
        <begin position="16"/>
        <end position="37"/>
    </location>
</feature>